<feature type="compositionally biased region" description="Basic and acidic residues" evidence="1">
    <location>
        <begin position="22"/>
        <end position="41"/>
    </location>
</feature>
<accession>E1GYS8</accession>
<comment type="caution">
    <text evidence="2">The sequence shown here is derived from an EMBL/GenBank/DDBJ whole genome shotgun (WGS) entry which is preliminary data.</text>
</comment>
<evidence type="ECO:0000313" key="2">
    <source>
        <dbReference type="EMBL" id="EFN90184.1"/>
    </source>
</evidence>
<reference evidence="2 3" key="1">
    <citation type="submission" date="2010-09" db="EMBL/GenBank/DDBJ databases">
        <authorList>
            <person name="Harkins D.M."/>
            <person name="Madupu R."/>
            <person name="Durkin A.S."/>
            <person name="Torralba M."/>
            <person name="Methe B."/>
            <person name="Sutton G.G."/>
            <person name="Nelson K.E."/>
        </authorList>
    </citation>
    <scope>NUCLEOTIDE SEQUENCE [LARGE SCALE GENOMIC DNA]</scope>
    <source>
        <strain evidence="2 3">CRIS 21A-A</strain>
    </source>
</reference>
<feature type="region of interest" description="Disordered" evidence="1">
    <location>
        <begin position="14"/>
        <end position="41"/>
    </location>
</feature>
<evidence type="ECO:0000256" key="1">
    <source>
        <dbReference type="SAM" id="MobiDB-lite"/>
    </source>
</evidence>
<gene>
    <name evidence="2" type="ORF">HMPREF9018_2080</name>
</gene>
<evidence type="ECO:0000313" key="3">
    <source>
        <dbReference type="Proteomes" id="UP000016016"/>
    </source>
</evidence>
<sequence length="41" mass="4554">MTVIFFIFDHGVFGSGATAPQKLEKNHEASPEATLAEHRLR</sequence>
<organism evidence="2 3">
    <name type="scientific">Prevotella amnii CRIS 21A-A</name>
    <dbReference type="NCBI Taxonomy" id="679191"/>
    <lineage>
        <taxon>Bacteria</taxon>
        <taxon>Pseudomonadati</taxon>
        <taxon>Bacteroidota</taxon>
        <taxon>Bacteroidia</taxon>
        <taxon>Bacteroidales</taxon>
        <taxon>Prevotellaceae</taxon>
        <taxon>Prevotella</taxon>
    </lineage>
</organism>
<dbReference type="Proteomes" id="UP000016016">
    <property type="component" value="Unassembled WGS sequence"/>
</dbReference>
<dbReference type="AlphaFoldDB" id="E1GYS8"/>
<dbReference type="EMBL" id="ADFQ01000115">
    <property type="protein sequence ID" value="EFN90184.1"/>
    <property type="molecule type" value="Genomic_DNA"/>
</dbReference>
<name>E1GYS8_9BACT</name>
<protein>
    <submittedName>
        <fullName evidence="2">Uncharacterized protein</fullName>
    </submittedName>
</protein>
<proteinExistence type="predicted"/>